<dbReference type="CAZy" id="GT4">
    <property type="family name" value="Glycosyltransferase Family 4"/>
</dbReference>
<feature type="domain" description="Glycosyltransferase subfamily 4-like N-terminal" evidence="4">
    <location>
        <begin position="11"/>
        <end position="187"/>
    </location>
</feature>
<dbReference type="Pfam" id="PF13439">
    <property type="entry name" value="Glyco_transf_4"/>
    <property type="match status" value="1"/>
</dbReference>
<dbReference type="PANTHER" id="PTHR45947:SF3">
    <property type="entry name" value="SULFOQUINOVOSYL TRANSFERASE SQD2"/>
    <property type="match status" value="1"/>
</dbReference>
<gene>
    <name evidence="5" type="ordered locus">Tbis_1777</name>
</gene>
<dbReference type="CDD" id="cd03801">
    <property type="entry name" value="GT4_PimA-like"/>
    <property type="match status" value="1"/>
</dbReference>
<dbReference type="Gene3D" id="3.40.50.2000">
    <property type="entry name" value="Glycogen Phosphorylase B"/>
    <property type="match status" value="2"/>
</dbReference>
<dbReference type="HOGENOM" id="CLU_009583_2_3_11"/>
<accession>D6YBC9</accession>
<name>D6YBC9_THEBD</name>
<dbReference type="STRING" id="469371.Tbis_1777"/>
<evidence type="ECO:0000256" key="1">
    <source>
        <dbReference type="ARBA" id="ARBA00022676"/>
    </source>
</evidence>
<dbReference type="InterPro" id="IPR028098">
    <property type="entry name" value="Glyco_trans_4-like_N"/>
</dbReference>
<dbReference type="Pfam" id="PF00534">
    <property type="entry name" value="Glycos_transf_1"/>
    <property type="match status" value="1"/>
</dbReference>
<keyword evidence="2 5" id="KW-0808">Transferase</keyword>
<dbReference type="EMBL" id="CP001874">
    <property type="protein sequence ID" value="ADG88489.1"/>
    <property type="molecule type" value="Genomic_DNA"/>
</dbReference>
<dbReference type="GO" id="GO:0016757">
    <property type="term" value="F:glycosyltransferase activity"/>
    <property type="evidence" value="ECO:0007669"/>
    <property type="project" value="UniProtKB-KW"/>
</dbReference>
<dbReference type="AlphaFoldDB" id="D6YBC9"/>
<dbReference type="Proteomes" id="UP000006640">
    <property type="component" value="Chromosome"/>
</dbReference>
<dbReference type="GO" id="GO:1901137">
    <property type="term" value="P:carbohydrate derivative biosynthetic process"/>
    <property type="evidence" value="ECO:0007669"/>
    <property type="project" value="UniProtKB-ARBA"/>
</dbReference>
<feature type="domain" description="Glycosyl transferase family 1" evidence="3">
    <location>
        <begin position="206"/>
        <end position="381"/>
    </location>
</feature>
<sequence length="402" mass="43175">MVSPDAPPDPYGGIGTYLEGLLGAMASQNADVHLVGTSRHRHLPRVSRYGAVTVRRVLATRPWARAARPRWFLGMVAEFARLNLAGVWYAWRLHARARVDLVAVHDWMCAPAGLACAMLLRIPVCYHVHSAETFLGAGSRGLVALLGRALNRALSRRARLIMVPSYGTVAAVPHLAGRGDVVVVSHGAGKAWRMACPDDAERAVIRDKIRSMYGIPDGRRLIVFAGRYAPHKGVAELIDAVKRLVDDGLDVAAVAAGTGWPDLSLNDRLREQVAGLGLGERVHLLCRFLDTDELRDHLVAADACAFPSAYEPFGFVALEAMALGARTVVGPGFDEGVVGGAEGACLRIATMDPGELAAALARAVSDDDPELGARARRYVREHHSWEAAAARTLKAYGEAVGR</sequence>
<protein>
    <submittedName>
        <fullName evidence="5">Glycosyl transferase group 1</fullName>
    </submittedName>
</protein>
<organism evidence="5 6">
    <name type="scientific">Thermobispora bispora (strain ATCC 19993 / DSM 43833 / CBS 139.67 / JCM 10125 / KCTC 9307 / NBRC 14880 / R51)</name>
    <dbReference type="NCBI Taxonomy" id="469371"/>
    <lineage>
        <taxon>Bacteria</taxon>
        <taxon>Bacillati</taxon>
        <taxon>Actinomycetota</taxon>
        <taxon>Actinomycetes</taxon>
        <taxon>Streptosporangiales</taxon>
        <taxon>Streptosporangiaceae</taxon>
        <taxon>Thermobispora</taxon>
    </lineage>
</organism>
<evidence type="ECO:0000313" key="6">
    <source>
        <dbReference type="Proteomes" id="UP000006640"/>
    </source>
</evidence>
<keyword evidence="1" id="KW-0328">Glycosyltransferase</keyword>
<proteinExistence type="predicted"/>
<evidence type="ECO:0000259" key="4">
    <source>
        <dbReference type="Pfam" id="PF13439"/>
    </source>
</evidence>
<dbReference type="SUPFAM" id="SSF53756">
    <property type="entry name" value="UDP-Glycosyltransferase/glycogen phosphorylase"/>
    <property type="match status" value="1"/>
</dbReference>
<evidence type="ECO:0000256" key="2">
    <source>
        <dbReference type="ARBA" id="ARBA00022679"/>
    </source>
</evidence>
<dbReference type="KEGG" id="tbi:Tbis_1777"/>
<evidence type="ECO:0000259" key="3">
    <source>
        <dbReference type="Pfam" id="PF00534"/>
    </source>
</evidence>
<keyword evidence="6" id="KW-1185">Reference proteome</keyword>
<dbReference type="eggNOG" id="COG0438">
    <property type="taxonomic scope" value="Bacteria"/>
</dbReference>
<dbReference type="InterPro" id="IPR050194">
    <property type="entry name" value="Glycosyltransferase_grp1"/>
</dbReference>
<dbReference type="InterPro" id="IPR001296">
    <property type="entry name" value="Glyco_trans_1"/>
</dbReference>
<reference evidence="5 6" key="1">
    <citation type="submission" date="2010-01" db="EMBL/GenBank/DDBJ databases">
        <title>The complete genome of Thermobispora bispora DSM 43833.</title>
        <authorList>
            <consortium name="US DOE Joint Genome Institute (JGI-PGF)"/>
            <person name="Lucas S."/>
            <person name="Copeland A."/>
            <person name="Lapidus A."/>
            <person name="Glavina del Rio T."/>
            <person name="Dalin E."/>
            <person name="Tice H."/>
            <person name="Bruce D."/>
            <person name="Goodwin L."/>
            <person name="Pitluck S."/>
            <person name="Kyrpides N."/>
            <person name="Mavromatis K."/>
            <person name="Ivanova N."/>
            <person name="Mikhailova N."/>
            <person name="Chertkov O."/>
            <person name="Brettin T."/>
            <person name="Detter J.C."/>
            <person name="Han C."/>
            <person name="Larimer F."/>
            <person name="Land M."/>
            <person name="Hauser L."/>
            <person name="Markowitz V."/>
            <person name="Cheng J.-F."/>
            <person name="Hugenholtz P."/>
            <person name="Woyke T."/>
            <person name="Wu D."/>
            <person name="Jando M."/>
            <person name="Schneider S."/>
            <person name="Klenk H.-P."/>
            <person name="Eisen J.A."/>
        </authorList>
    </citation>
    <scope>NUCLEOTIDE SEQUENCE [LARGE SCALE GENOMIC DNA]</scope>
    <source>
        <strain evidence="6">ATCC 19993 / DSM 43833 / CBS 139.67 / JCM 10125 / KCTC 9307 / NBRC 14880 / R51</strain>
    </source>
</reference>
<evidence type="ECO:0000313" key="5">
    <source>
        <dbReference type="EMBL" id="ADG88489.1"/>
    </source>
</evidence>
<dbReference type="PANTHER" id="PTHR45947">
    <property type="entry name" value="SULFOQUINOVOSYL TRANSFERASE SQD2"/>
    <property type="match status" value="1"/>
</dbReference>